<comment type="caution">
    <text evidence="4">The sequence shown here is derived from an EMBL/GenBank/DDBJ whole genome shotgun (WGS) entry which is preliminary data.</text>
</comment>
<proteinExistence type="inferred from homology"/>
<keyword evidence="4" id="KW-0012">Acyltransferase</keyword>
<dbReference type="SUPFAM" id="SSF54001">
    <property type="entry name" value="Cysteine proteinases"/>
    <property type="match status" value="1"/>
</dbReference>
<feature type="region of interest" description="Disordered" evidence="3">
    <location>
        <begin position="1"/>
        <end position="31"/>
    </location>
</feature>
<evidence type="ECO:0000256" key="2">
    <source>
        <dbReference type="RuleBase" id="RU003452"/>
    </source>
</evidence>
<name>A0ABS4VC15_9ACTN</name>
<dbReference type="Proteomes" id="UP001519311">
    <property type="component" value="Unassembled WGS sequence"/>
</dbReference>
<evidence type="ECO:0000256" key="1">
    <source>
        <dbReference type="ARBA" id="ARBA00006547"/>
    </source>
</evidence>
<reference evidence="4 5" key="1">
    <citation type="submission" date="2021-03" db="EMBL/GenBank/DDBJ databases">
        <title>Sequencing the genomes of 1000 actinobacteria strains.</title>
        <authorList>
            <person name="Klenk H.-P."/>
        </authorList>
    </citation>
    <scope>NUCLEOTIDE SEQUENCE [LARGE SCALE GENOMIC DNA]</scope>
    <source>
        <strain evidence="4 5">DSM 40843</strain>
    </source>
</reference>
<dbReference type="PRINTS" id="PR01543">
    <property type="entry name" value="ANATRNSFRASE"/>
</dbReference>
<dbReference type="PANTHER" id="PTHR11786">
    <property type="entry name" value="N-HYDROXYARYLAMINE O-ACETYLTRANSFERASE"/>
    <property type="match status" value="1"/>
</dbReference>
<dbReference type="GO" id="GO:0046990">
    <property type="term" value="F:N-hydroxyarylamine O-acetyltransferase activity"/>
    <property type="evidence" value="ECO:0007669"/>
    <property type="project" value="UniProtKB-EC"/>
</dbReference>
<dbReference type="Gene3D" id="2.40.128.150">
    <property type="entry name" value="Cysteine proteinases"/>
    <property type="match status" value="1"/>
</dbReference>
<dbReference type="InterPro" id="IPR038765">
    <property type="entry name" value="Papain-like_cys_pep_sf"/>
</dbReference>
<evidence type="ECO:0000313" key="4">
    <source>
        <dbReference type="EMBL" id="MBP2361446.1"/>
    </source>
</evidence>
<sequence>MNPTNGVDGMDGVEETGSMHGKGGSRAQGAEGRRGVADAYLERIGAARPARADAAALRELQLRHLMAVPFENLSVHLGEDIVLEEEKLLDKIVTARRGGFCYELNGAFAALLRELGFRVTLLQARAFGDGGRLGIPYDHVALRVETDDGTGPWLADVGFGDHALHPLALDDRTEQDDPCGVFRFRGAPQGDLDLLRGGPRQFRLDLRPRVLADFRAGSWYHRTSPDSHFTQSLVCSRRTATGRVTLSGRTLVTTVRGERHKAEIGTDAEVLAAYRDHFGLRLDELPEVRRIPEGVTRGTHPRNH</sequence>
<gene>
    <name evidence="4" type="ORF">JOF59_003846</name>
</gene>
<dbReference type="EMBL" id="JAGINS010000001">
    <property type="protein sequence ID" value="MBP2361446.1"/>
    <property type="molecule type" value="Genomic_DNA"/>
</dbReference>
<dbReference type="InterPro" id="IPR001447">
    <property type="entry name" value="Arylamine_N-AcTrfase"/>
</dbReference>
<organism evidence="4 5">
    <name type="scientific">Streptomyces clavifer</name>
    <dbReference type="NCBI Taxonomy" id="68188"/>
    <lineage>
        <taxon>Bacteria</taxon>
        <taxon>Bacillati</taxon>
        <taxon>Actinomycetota</taxon>
        <taxon>Actinomycetes</taxon>
        <taxon>Kitasatosporales</taxon>
        <taxon>Streptomycetaceae</taxon>
        <taxon>Streptomyces</taxon>
    </lineage>
</organism>
<evidence type="ECO:0000256" key="3">
    <source>
        <dbReference type="SAM" id="MobiDB-lite"/>
    </source>
</evidence>
<dbReference type="Gene3D" id="3.30.2140.10">
    <property type="entry name" value="Arylamine N-acetyltransferase"/>
    <property type="match status" value="1"/>
</dbReference>
<accession>A0ABS4VC15</accession>
<dbReference type="Pfam" id="PF00797">
    <property type="entry name" value="Acetyltransf_2"/>
    <property type="match status" value="1"/>
</dbReference>
<protein>
    <submittedName>
        <fullName evidence="4">N-hydroxyarylamine O-acetyltransferase</fullName>
        <ecNumber evidence="4">2.3.1.118</ecNumber>
    </submittedName>
</protein>
<dbReference type="PANTHER" id="PTHR11786:SF0">
    <property type="entry name" value="ARYLAMINE N-ACETYLTRANSFERASE 4-RELATED"/>
    <property type="match status" value="1"/>
</dbReference>
<dbReference type="EC" id="2.3.1.118" evidence="4"/>
<keyword evidence="4" id="KW-0808">Transferase</keyword>
<comment type="similarity">
    <text evidence="1 2">Belongs to the arylamine N-acetyltransferase family.</text>
</comment>
<keyword evidence="5" id="KW-1185">Reference proteome</keyword>
<evidence type="ECO:0000313" key="5">
    <source>
        <dbReference type="Proteomes" id="UP001519311"/>
    </source>
</evidence>